<dbReference type="AlphaFoldDB" id="A0A1H8Y824"/>
<evidence type="ECO:0008006" key="3">
    <source>
        <dbReference type="Google" id="ProtNLM"/>
    </source>
</evidence>
<evidence type="ECO:0000313" key="2">
    <source>
        <dbReference type="Proteomes" id="UP000198582"/>
    </source>
</evidence>
<accession>A0A1H8Y824</accession>
<dbReference type="InterPro" id="IPR011990">
    <property type="entry name" value="TPR-like_helical_dom_sf"/>
</dbReference>
<name>A0A1H8Y824_9PSEU</name>
<reference evidence="1 2" key="1">
    <citation type="submission" date="2016-10" db="EMBL/GenBank/DDBJ databases">
        <authorList>
            <person name="de Groot N.N."/>
        </authorList>
    </citation>
    <scope>NUCLEOTIDE SEQUENCE [LARGE SCALE GENOMIC DNA]</scope>
    <source>
        <strain evidence="1 2">DSM 44993</strain>
    </source>
</reference>
<dbReference type="Proteomes" id="UP000198582">
    <property type="component" value="Unassembled WGS sequence"/>
</dbReference>
<evidence type="ECO:0000313" key="1">
    <source>
        <dbReference type="EMBL" id="SEP48434.1"/>
    </source>
</evidence>
<sequence>MHGNELRKAGRLPAAVTRLDHALAISTDPTGQGSALALAARAAGEAGLPDQFEAAINRCRRLLDTGAEHGMLVNPSILREIHARGLLALGQPTQALRVLTTDSAGEPAAPRWQVIERGTTGEILTASRDRDGAQKSLLAAITIAEQRRLPHQLQRAIRATNRGGLAAVAHTAQTTLQRLRDQLAPTA</sequence>
<proteinExistence type="predicted"/>
<protein>
    <recommendedName>
        <fullName evidence="3">Tetratricopeptide repeat-containing protein</fullName>
    </recommendedName>
</protein>
<organism evidence="1 2">
    <name type="scientific">Amycolatopsis saalfeldensis</name>
    <dbReference type="NCBI Taxonomy" id="394193"/>
    <lineage>
        <taxon>Bacteria</taxon>
        <taxon>Bacillati</taxon>
        <taxon>Actinomycetota</taxon>
        <taxon>Actinomycetes</taxon>
        <taxon>Pseudonocardiales</taxon>
        <taxon>Pseudonocardiaceae</taxon>
        <taxon>Amycolatopsis</taxon>
    </lineage>
</organism>
<dbReference type="EMBL" id="FOEF01000012">
    <property type="protein sequence ID" value="SEP48434.1"/>
    <property type="molecule type" value="Genomic_DNA"/>
</dbReference>
<keyword evidence="2" id="KW-1185">Reference proteome</keyword>
<gene>
    <name evidence="1" type="ORF">SAMN04489732_11237</name>
</gene>
<dbReference type="SUPFAM" id="SSF48452">
    <property type="entry name" value="TPR-like"/>
    <property type="match status" value="1"/>
</dbReference>
<dbReference type="RefSeq" id="WP_245787505.1">
    <property type="nucleotide sequence ID" value="NZ_FOEF01000012.1"/>
</dbReference>